<evidence type="ECO:0000313" key="2">
    <source>
        <dbReference type="Proteomes" id="UP001374599"/>
    </source>
</evidence>
<accession>A0ACB5UHG1</accession>
<dbReference type="EMBL" id="BTPU01000021">
    <property type="protein sequence ID" value="GMQ62191.1"/>
    <property type="molecule type" value="Genomic_DNA"/>
</dbReference>
<sequence length="453" mass="48199">MSNLNNNQQGSLGLVACVTMIVGGMIGSAIFSLSGMTIYYAGPAAIISWIIAAIVLLMYGLQVAELSTIFPKSGGVFIFPSKSLGKTEKQGKIWGWISAWGYLNANIVGIAFAAIYIATYLSVGFPIFKGMQIPLAIAACIFCCILNILKISAAGKVNTILVILLTCTMVVFVFVGLFGKSWDSSLLTPFFTQGSKGGTGFISAIPNAMVAYGSIVAIAFIVSEVKDPNKNVPKSICIAMGIVIILYVMIILTTVGLITSDFLQENPGMRFIPLYAASFTKLTAFPWLAKVISISAVLALLTTMNVLIAITSRAIGAIANGGMLPKSLNKINSKTGTPVIASIVVTAVSIIIACFPQFTAEIVNIGSLFAAITISINCVSLLVARKKNKYIEGNYRAPGGSVLPIMTLIIIIASYIPGIINGASLWYYIIAWYLIGIIILSLYRMTVRKSNVS</sequence>
<comment type="caution">
    <text evidence="1">The sequence shown here is derived from an EMBL/GenBank/DDBJ whole genome shotgun (WGS) entry which is preliminary data.</text>
</comment>
<name>A0ACB5UHG1_9FIRM</name>
<proteinExistence type="predicted"/>
<evidence type="ECO:0000313" key="1">
    <source>
        <dbReference type="EMBL" id="GMQ62191.1"/>
    </source>
</evidence>
<protein>
    <submittedName>
        <fullName evidence="1">APC family permease</fullName>
    </submittedName>
</protein>
<dbReference type="Proteomes" id="UP001374599">
    <property type="component" value="Unassembled WGS sequence"/>
</dbReference>
<keyword evidence="2" id="KW-1185">Reference proteome</keyword>
<organism evidence="1 2">
    <name type="scientific">Vallitalea maricola</name>
    <dbReference type="NCBI Taxonomy" id="3074433"/>
    <lineage>
        <taxon>Bacteria</taxon>
        <taxon>Bacillati</taxon>
        <taxon>Bacillota</taxon>
        <taxon>Clostridia</taxon>
        <taxon>Lachnospirales</taxon>
        <taxon>Vallitaleaceae</taxon>
        <taxon>Vallitalea</taxon>
    </lineage>
</organism>
<gene>
    <name evidence="1" type="ORF">AN2V17_14220</name>
</gene>
<reference evidence="1" key="1">
    <citation type="submission" date="2023-09" db="EMBL/GenBank/DDBJ databases">
        <title>Vallitalea sediminicola and Vallitalea maricola sp. nov., anaerobic bacteria isolated from marine sediment.</title>
        <authorList>
            <person name="Hirano S."/>
            <person name="Maeda A."/>
            <person name="Terahara T."/>
            <person name="Mori K."/>
            <person name="Hamada M."/>
            <person name="Matsumoto R."/>
            <person name="Kobayashi T."/>
        </authorList>
    </citation>
    <scope>NUCLEOTIDE SEQUENCE</scope>
    <source>
        <strain evidence="1">AN17-2</strain>
    </source>
</reference>